<organism evidence="2 3">
    <name type="scientific">Peptostreptococcus equinus</name>
    <dbReference type="NCBI Taxonomy" id="3003601"/>
    <lineage>
        <taxon>Bacteria</taxon>
        <taxon>Bacillati</taxon>
        <taxon>Bacillota</taxon>
        <taxon>Clostridia</taxon>
        <taxon>Peptostreptococcales</taxon>
        <taxon>Peptostreptococcaceae</taxon>
        <taxon>Peptostreptococcus</taxon>
    </lineage>
</organism>
<evidence type="ECO:0000313" key="3">
    <source>
        <dbReference type="Proteomes" id="UP001164187"/>
    </source>
</evidence>
<name>A0ABY7JNL3_9FIRM</name>
<dbReference type="SUPFAM" id="SSF55008">
    <property type="entry name" value="HMA, heavy metal-associated domain"/>
    <property type="match status" value="1"/>
</dbReference>
<dbReference type="PROSITE" id="PS50846">
    <property type="entry name" value="HMA_2"/>
    <property type="match status" value="1"/>
</dbReference>
<sequence>MKKISIEVDGMQCSMCEKHVNEAIKEKFFVKDVKSSNTEKLTTIITDKDLPVEKLKNTIEEAGYSVGSIKEEIYEKKGILGFLKKI</sequence>
<dbReference type="Gene3D" id="3.30.70.100">
    <property type="match status" value="1"/>
</dbReference>
<dbReference type="Proteomes" id="UP001164187">
    <property type="component" value="Chromosome"/>
</dbReference>
<evidence type="ECO:0000259" key="1">
    <source>
        <dbReference type="PROSITE" id="PS50846"/>
    </source>
</evidence>
<dbReference type="InterPro" id="IPR036163">
    <property type="entry name" value="HMA_dom_sf"/>
</dbReference>
<protein>
    <submittedName>
        <fullName evidence="2">Heavy metal-associated domain-containing protein</fullName>
    </submittedName>
</protein>
<keyword evidence="3" id="KW-1185">Reference proteome</keyword>
<dbReference type="InterPro" id="IPR006121">
    <property type="entry name" value="HMA_dom"/>
</dbReference>
<dbReference type="Pfam" id="PF00403">
    <property type="entry name" value="HMA"/>
    <property type="match status" value="1"/>
</dbReference>
<reference evidence="2" key="1">
    <citation type="submission" date="2022-12" db="EMBL/GenBank/DDBJ databases">
        <title>Peptostreptococcus.</title>
        <authorList>
            <person name="Lee S.H."/>
        </authorList>
    </citation>
    <scope>NUCLEOTIDE SEQUENCE</scope>
    <source>
        <strain evidence="2">CBA3647</strain>
    </source>
</reference>
<dbReference type="EMBL" id="CP114052">
    <property type="protein sequence ID" value="WAW14964.1"/>
    <property type="molecule type" value="Genomic_DNA"/>
</dbReference>
<gene>
    <name evidence="2" type="ORF">O0R46_00445</name>
</gene>
<dbReference type="RefSeq" id="WP_269311656.1">
    <property type="nucleotide sequence ID" value="NZ_CP114052.1"/>
</dbReference>
<evidence type="ECO:0000313" key="2">
    <source>
        <dbReference type="EMBL" id="WAW14964.1"/>
    </source>
</evidence>
<accession>A0ABY7JNL3</accession>
<dbReference type="CDD" id="cd00371">
    <property type="entry name" value="HMA"/>
    <property type="match status" value="1"/>
</dbReference>
<feature type="domain" description="HMA" evidence="1">
    <location>
        <begin position="2"/>
        <end position="67"/>
    </location>
</feature>
<proteinExistence type="predicted"/>